<dbReference type="GO" id="GO:0008017">
    <property type="term" value="F:microtubule binding"/>
    <property type="evidence" value="ECO:0007669"/>
    <property type="project" value="InterPro"/>
</dbReference>
<dbReference type="CTD" id="26206"/>
<feature type="compositionally biased region" description="Low complexity" evidence="1">
    <location>
        <begin position="120"/>
        <end position="134"/>
    </location>
</feature>
<organism evidence="2 3">
    <name type="scientific">Acinonyx jubatus</name>
    <name type="common">Cheetah</name>
    <dbReference type="NCBI Taxonomy" id="32536"/>
    <lineage>
        <taxon>Eukaryota</taxon>
        <taxon>Metazoa</taxon>
        <taxon>Chordata</taxon>
        <taxon>Craniata</taxon>
        <taxon>Vertebrata</taxon>
        <taxon>Euteleostomi</taxon>
        <taxon>Mammalia</taxon>
        <taxon>Eutheria</taxon>
        <taxon>Laurasiatheria</taxon>
        <taxon>Carnivora</taxon>
        <taxon>Feliformia</taxon>
        <taxon>Felidae</taxon>
        <taxon>Felinae</taxon>
        <taxon>Acinonyx</taxon>
    </lineage>
</organism>
<name>A0A6J1XRW6_ACIJB</name>
<dbReference type="AlphaFoldDB" id="A0A6J1XRW6"/>
<dbReference type="GeneID" id="106981297"/>
<feature type="region of interest" description="Disordered" evidence="1">
    <location>
        <begin position="117"/>
        <end position="162"/>
    </location>
</feature>
<reference evidence="3" key="1">
    <citation type="submission" date="2025-08" db="UniProtKB">
        <authorList>
            <consortium name="RefSeq"/>
        </authorList>
    </citation>
    <scope>IDENTIFICATION</scope>
    <source>
        <tissue evidence="3">Blood</tissue>
    </source>
</reference>
<dbReference type="GO" id="GO:0045944">
    <property type="term" value="P:positive regulation of transcription by RNA polymerase II"/>
    <property type="evidence" value="ECO:0007669"/>
    <property type="project" value="TreeGrafter"/>
</dbReference>
<dbReference type="RefSeq" id="XP_026895213.1">
    <property type="nucleotide sequence ID" value="XM_027039412.2"/>
</dbReference>
<keyword evidence="2" id="KW-1185">Reference proteome</keyword>
<sequence>METAQSTEGSRGRSLDVQPGTEGLGSTSEPFSSDGHPITALAAATTAAAAFSTDKATVLSAKTPACHSEPNLLMNHSSDSLLGDPCTGASFTHSIGHGKLGIEPIYVSHIAQDPCTAKDLSSSPGPILGSSSGPCHGSGQDTGPDSGPGPATDAGPSPGCGHDCEPSPYNLPSFRTPQADLVPNYASWNHYCHWEPRKQPWKFLQVSEPGARGHWKTPEVEGKCKVPNETLPRGHSLLYNWEEEESVKPCWRCSCATRSGLYSKEVQAEQEATRKQFEVESVTHHDYRKELVQAGPPAPTKPHDYRREQPETFWIQRAPQLPVCKGVRSRGKQGGGRGCSVLAWCRAGSVLILAFLQGVSSIKTLDTPFRKNCSFSTPVPLSLGQPLPYEPENYSHQLGEISSLVCQGGGQGGGMGGTTI</sequence>
<evidence type="ECO:0000256" key="1">
    <source>
        <dbReference type="SAM" id="MobiDB-lite"/>
    </source>
</evidence>
<dbReference type="PANTHER" id="PTHR15510">
    <property type="entry name" value="SPERM-ASSOCIATED ANTIGEN 8"/>
    <property type="match status" value="1"/>
</dbReference>
<proteinExistence type="predicted"/>
<dbReference type="InterPro" id="IPR026124">
    <property type="entry name" value="Sperm-assoc_Ag8"/>
</dbReference>
<dbReference type="GO" id="GO:0005737">
    <property type="term" value="C:cytoplasm"/>
    <property type="evidence" value="ECO:0007669"/>
    <property type="project" value="TreeGrafter"/>
</dbReference>
<accession>A0A6J1XRW6</accession>
<evidence type="ECO:0000313" key="3">
    <source>
        <dbReference type="RefSeq" id="XP_026895213.1"/>
    </source>
</evidence>
<feature type="region of interest" description="Disordered" evidence="1">
    <location>
        <begin position="1"/>
        <end position="37"/>
    </location>
</feature>
<dbReference type="Proteomes" id="UP001652583">
    <property type="component" value="Chromosome D4"/>
</dbReference>
<dbReference type="PANTHER" id="PTHR15510:SF5">
    <property type="entry name" value="SPERM-ASSOCIATED ANTIGEN 8"/>
    <property type="match status" value="1"/>
</dbReference>
<dbReference type="GO" id="GO:0005634">
    <property type="term" value="C:nucleus"/>
    <property type="evidence" value="ECO:0007669"/>
    <property type="project" value="TreeGrafter"/>
</dbReference>
<dbReference type="Pfam" id="PF22584">
    <property type="entry name" value="CFAP143"/>
    <property type="match status" value="3"/>
</dbReference>
<protein>
    <submittedName>
        <fullName evidence="3">Sperm-associated antigen 8 isoform X3</fullName>
    </submittedName>
</protein>
<evidence type="ECO:0000313" key="2">
    <source>
        <dbReference type="Proteomes" id="UP001652583"/>
    </source>
</evidence>
<gene>
    <name evidence="3" type="primary">SPAG8</name>
</gene>